<dbReference type="InterPro" id="IPR023696">
    <property type="entry name" value="Ureohydrolase_dom_sf"/>
</dbReference>
<gene>
    <name evidence="1" type="ORF">P0Y50_11745</name>
</gene>
<accession>A0AAJ5WXR4</accession>
<name>A0AAJ5WXR4_9CAUL</name>
<dbReference type="Pfam" id="PF00491">
    <property type="entry name" value="Arginase"/>
    <property type="match status" value="1"/>
</dbReference>
<dbReference type="Gene3D" id="3.40.800.10">
    <property type="entry name" value="Ureohydrolase domain"/>
    <property type="match status" value="1"/>
</dbReference>
<sequence>MTRPPLVLDMDGSVLPLPDEIRPTLPPEWSETLRFGCGAKRFRRASAALTALVPPYQAHGPVLMGSGDFHHLSWPLILRCLDRAEAPVQVVVLDNHPDSMVFPWGVHCGSWIGRMAMDPRVSEVHVVGVTSEDLGGAHAWEHDLRAVKGGKATYWSTGVDVDWAHRRGLGERFRSFDDTGALTAALSRYLGDDPAPTYLSIDKDVFAPDVVRTNWDQGQMTAAQGLDIVAALKGALVGADITGEVSLHRYRTWWKRWLSRMDGQTEEPSAEVVARWQSENHPFNLQLVQALQAAWRA</sequence>
<organism evidence="1 2">
    <name type="scientific">Candidatus Brevundimonas colombiensis</name>
    <dbReference type="NCBI Taxonomy" id="3121376"/>
    <lineage>
        <taxon>Bacteria</taxon>
        <taxon>Pseudomonadati</taxon>
        <taxon>Pseudomonadota</taxon>
        <taxon>Alphaproteobacteria</taxon>
        <taxon>Caulobacterales</taxon>
        <taxon>Caulobacteraceae</taxon>
        <taxon>Brevundimonas</taxon>
    </lineage>
</organism>
<dbReference type="AlphaFoldDB" id="A0AAJ5WXR4"/>
<evidence type="ECO:0000313" key="2">
    <source>
        <dbReference type="Proteomes" id="UP001213664"/>
    </source>
</evidence>
<evidence type="ECO:0000313" key="1">
    <source>
        <dbReference type="EMBL" id="WEK39211.1"/>
    </source>
</evidence>
<dbReference type="GO" id="GO:0016813">
    <property type="term" value="F:hydrolase activity, acting on carbon-nitrogen (but not peptide) bonds, in linear amidines"/>
    <property type="evidence" value="ECO:0007669"/>
    <property type="project" value="UniProtKB-ARBA"/>
</dbReference>
<dbReference type="EMBL" id="CP119326">
    <property type="protein sequence ID" value="WEK39211.1"/>
    <property type="molecule type" value="Genomic_DNA"/>
</dbReference>
<dbReference type="InterPro" id="IPR006035">
    <property type="entry name" value="Ureohydrolase"/>
</dbReference>
<proteinExistence type="predicted"/>
<dbReference type="Proteomes" id="UP001213664">
    <property type="component" value="Chromosome"/>
</dbReference>
<reference evidence="1" key="1">
    <citation type="submission" date="2023-03" db="EMBL/GenBank/DDBJ databases">
        <title>Andean soil-derived lignocellulolytic bacterial consortium as a source of novel taxa and putative plastic-active enzymes.</title>
        <authorList>
            <person name="Diaz-Garcia L."/>
            <person name="Chuvochina M."/>
            <person name="Feuerriegel G."/>
            <person name="Bunk B."/>
            <person name="Sproer C."/>
            <person name="Streit W.R."/>
            <person name="Rodriguez L.M."/>
            <person name="Overmann J."/>
            <person name="Jimenez D.J."/>
        </authorList>
    </citation>
    <scope>NUCLEOTIDE SEQUENCE</scope>
    <source>
        <strain evidence="1">MAG 833</strain>
    </source>
</reference>
<evidence type="ECO:0008006" key="3">
    <source>
        <dbReference type="Google" id="ProtNLM"/>
    </source>
</evidence>
<dbReference type="GO" id="GO:0046872">
    <property type="term" value="F:metal ion binding"/>
    <property type="evidence" value="ECO:0007669"/>
    <property type="project" value="InterPro"/>
</dbReference>
<dbReference type="SUPFAM" id="SSF52768">
    <property type="entry name" value="Arginase/deacetylase"/>
    <property type="match status" value="1"/>
</dbReference>
<protein>
    <recommendedName>
        <fullName evidence="3">Arginase family protein</fullName>
    </recommendedName>
</protein>